<gene>
    <name evidence="2" type="ORF">EGYM00163_LOCUS7000</name>
</gene>
<accession>A0A7S4FHU7</accession>
<evidence type="ECO:0000313" key="2">
    <source>
        <dbReference type="EMBL" id="CAE0795881.1"/>
    </source>
</evidence>
<dbReference type="EMBL" id="HBJA01021972">
    <property type="protein sequence ID" value="CAE0795881.1"/>
    <property type="molecule type" value="Transcribed_RNA"/>
</dbReference>
<dbReference type="AlphaFoldDB" id="A0A7S4FHU7"/>
<name>A0A7S4FHU7_9EUGL</name>
<sequence length="132" mass="14171">MVSASDVPQSDAKVTRKRSNATPKSCASKRGQCPVPCRILFFKELCCLNPRGDCSTGSQLLASASPTGEPLQIPRHRYTDAFYMSDTGGAAVVHTVFTTAGKRTVKIQLKPMIRIGVSLGSCVPDPSRCKKV</sequence>
<feature type="region of interest" description="Disordered" evidence="1">
    <location>
        <begin position="1"/>
        <end position="31"/>
    </location>
</feature>
<protein>
    <submittedName>
        <fullName evidence="2">Uncharacterized protein</fullName>
    </submittedName>
</protein>
<reference evidence="2" key="1">
    <citation type="submission" date="2021-01" db="EMBL/GenBank/DDBJ databases">
        <authorList>
            <person name="Corre E."/>
            <person name="Pelletier E."/>
            <person name="Niang G."/>
            <person name="Scheremetjew M."/>
            <person name="Finn R."/>
            <person name="Kale V."/>
            <person name="Holt S."/>
            <person name="Cochrane G."/>
            <person name="Meng A."/>
            <person name="Brown T."/>
            <person name="Cohen L."/>
        </authorList>
    </citation>
    <scope>NUCLEOTIDE SEQUENCE</scope>
    <source>
        <strain evidence="2">CCMP1594</strain>
    </source>
</reference>
<proteinExistence type="predicted"/>
<organism evidence="2">
    <name type="scientific">Eutreptiella gymnastica</name>
    <dbReference type="NCBI Taxonomy" id="73025"/>
    <lineage>
        <taxon>Eukaryota</taxon>
        <taxon>Discoba</taxon>
        <taxon>Euglenozoa</taxon>
        <taxon>Euglenida</taxon>
        <taxon>Spirocuta</taxon>
        <taxon>Euglenophyceae</taxon>
        <taxon>Eutreptiales</taxon>
        <taxon>Eutreptiaceae</taxon>
        <taxon>Eutreptiella</taxon>
    </lineage>
</organism>
<evidence type="ECO:0000256" key="1">
    <source>
        <dbReference type="SAM" id="MobiDB-lite"/>
    </source>
</evidence>